<dbReference type="EMBL" id="AYZD01000009">
    <property type="protein sequence ID" value="KRM97071.1"/>
    <property type="molecule type" value="Genomic_DNA"/>
</dbReference>
<gene>
    <name evidence="2" type="ORF">FC19_GL000177</name>
</gene>
<dbReference type="AlphaFoldDB" id="A0A0R2CYJ0"/>
<proteinExistence type="predicted"/>
<dbReference type="Pfam" id="PF03819">
    <property type="entry name" value="MazG"/>
    <property type="match status" value="1"/>
</dbReference>
<dbReference type="PANTHER" id="PTHR42692:SF2">
    <property type="entry name" value="IG HYPOTHETICAL 16995"/>
    <property type="match status" value="1"/>
</dbReference>
<sequence length="106" mass="12779">MELKDHQEWLVAFYKKRDWYKFSPEIRMNFLTEEVGELARAIRTFEIGRDHPGEKKKTQEEMFDNLKEELADVIDQALVLCAKYDLEPSKILHFSENKLIKRFKDQ</sequence>
<dbReference type="Gene3D" id="1.10.287.1080">
    <property type="entry name" value="MazG-like"/>
    <property type="match status" value="1"/>
</dbReference>
<dbReference type="InterPro" id="IPR011411">
    <property type="entry name" value="MazG-related_YvdC"/>
</dbReference>
<dbReference type="Proteomes" id="UP000051015">
    <property type="component" value="Unassembled WGS sequence"/>
</dbReference>
<keyword evidence="3" id="KW-1185">Reference proteome</keyword>
<dbReference type="InterPro" id="IPR004518">
    <property type="entry name" value="MazG-like_dom"/>
</dbReference>
<dbReference type="PANTHER" id="PTHR42692">
    <property type="entry name" value="NUCLEOTIDE PYROPHOSPHOHYDROLASE"/>
    <property type="match status" value="1"/>
</dbReference>
<comment type="caution">
    <text evidence="2">The sequence shown here is derived from an EMBL/GenBank/DDBJ whole genome shotgun (WGS) entry which is preliminary data.</text>
</comment>
<organism evidence="2 3">
    <name type="scientific">Liquorilactobacillus aquaticus DSM 21051</name>
    <dbReference type="NCBI Taxonomy" id="1423725"/>
    <lineage>
        <taxon>Bacteria</taxon>
        <taxon>Bacillati</taxon>
        <taxon>Bacillota</taxon>
        <taxon>Bacilli</taxon>
        <taxon>Lactobacillales</taxon>
        <taxon>Lactobacillaceae</taxon>
        <taxon>Liquorilactobacillus</taxon>
    </lineage>
</organism>
<dbReference type="OrthoDB" id="2418132at2"/>
<dbReference type="CDD" id="cd11523">
    <property type="entry name" value="NTP-PPase"/>
    <property type="match status" value="1"/>
</dbReference>
<dbReference type="PATRIC" id="fig|1423725.3.peg.181"/>
<dbReference type="RefSeq" id="WP_057875255.1">
    <property type="nucleotide sequence ID" value="NZ_AYZD01000009.1"/>
</dbReference>
<dbReference type="SUPFAM" id="SSF101386">
    <property type="entry name" value="all-alpha NTP pyrophosphatases"/>
    <property type="match status" value="1"/>
</dbReference>
<dbReference type="STRING" id="1423725.FC19_GL000177"/>
<feature type="domain" description="NTP pyrophosphohydrolase MazG-like" evidence="1">
    <location>
        <begin position="23"/>
        <end position="103"/>
    </location>
</feature>
<dbReference type="PIRSF" id="PIRSF036521">
    <property type="entry name" value="UCP036521_pph"/>
    <property type="match status" value="1"/>
</dbReference>
<evidence type="ECO:0000313" key="3">
    <source>
        <dbReference type="Proteomes" id="UP000051015"/>
    </source>
</evidence>
<reference evidence="2 3" key="1">
    <citation type="journal article" date="2015" name="Genome Announc.">
        <title>Expanding the biotechnology potential of lactobacilli through comparative genomics of 213 strains and associated genera.</title>
        <authorList>
            <person name="Sun Z."/>
            <person name="Harris H.M."/>
            <person name="McCann A."/>
            <person name="Guo C."/>
            <person name="Argimon S."/>
            <person name="Zhang W."/>
            <person name="Yang X."/>
            <person name="Jeffery I.B."/>
            <person name="Cooney J.C."/>
            <person name="Kagawa T.F."/>
            <person name="Liu W."/>
            <person name="Song Y."/>
            <person name="Salvetti E."/>
            <person name="Wrobel A."/>
            <person name="Rasinkangas P."/>
            <person name="Parkhill J."/>
            <person name="Rea M.C."/>
            <person name="O'Sullivan O."/>
            <person name="Ritari J."/>
            <person name="Douillard F.P."/>
            <person name="Paul Ross R."/>
            <person name="Yang R."/>
            <person name="Briner A.E."/>
            <person name="Felis G.E."/>
            <person name="de Vos W.M."/>
            <person name="Barrangou R."/>
            <person name="Klaenhammer T.R."/>
            <person name="Caufield P.W."/>
            <person name="Cui Y."/>
            <person name="Zhang H."/>
            <person name="O'Toole P.W."/>
        </authorList>
    </citation>
    <scope>NUCLEOTIDE SEQUENCE [LARGE SCALE GENOMIC DNA]</scope>
    <source>
        <strain evidence="2 3">DSM 21051</strain>
    </source>
</reference>
<evidence type="ECO:0000259" key="1">
    <source>
        <dbReference type="Pfam" id="PF03819"/>
    </source>
</evidence>
<name>A0A0R2CYJ0_9LACO</name>
<protein>
    <submittedName>
        <fullName evidence="2">Pyrophosphatase</fullName>
    </submittedName>
</protein>
<accession>A0A0R2CYJ0</accession>
<evidence type="ECO:0000313" key="2">
    <source>
        <dbReference type="EMBL" id="KRM97071.1"/>
    </source>
</evidence>
<dbReference type="InterPro" id="IPR047046">
    <property type="entry name" value="YpjD/YvdC"/>
</dbReference>